<dbReference type="AlphaFoldDB" id="A0A2T0PZV2"/>
<dbReference type="NCBIfam" id="TIGR01777">
    <property type="entry name" value="yfcH"/>
    <property type="match status" value="1"/>
</dbReference>
<dbReference type="Pfam" id="PF08338">
    <property type="entry name" value="DUF1731"/>
    <property type="match status" value="1"/>
</dbReference>
<feature type="domain" description="DUF1731" evidence="3">
    <location>
        <begin position="249"/>
        <end position="296"/>
    </location>
</feature>
<proteinExistence type="inferred from homology"/>
<dbReference type="Gene3D" id="3.40.50.720">
    <property type="entry name" value="NAD(P)-binding Rossmann-like Domain"/>
    <property type="match status" value="1"/>
</dbReference>
<sequence length="298" mass="31352">MRIAISGASGLVGAALSQDLTAAGHEVLHLVRRPARTSAEVAWDPAGQRVDTERLEGTDAVVHLAGAPIGPRRWTHRYKVVLHDSRVPATRTLATALAGMRRPPSALLSASAVGYYGDTGRAAVDEDSGASGTDFLAALCRRWEEAAGAAAAGGVRVVNLRSGIVLDRRGGMLGTVLPLFRLGLGGPLGDGRQYVSWISLRDEVAAIRFLLDHDTVRGAVDLTAPHPVTNAEYTRAIGRALRRPTPLPVPAVAMRAVFGDFADSAALVSQRVLPARLTDAGFTFAHPDIDSALRAVLG</sequence>
<evidence type="ECO:0000313" key="4">
    <source>
        <dbReference type="EMBL" id="PRX97079.1"/>
    </source>
</evidence>
<dbReference type="InterPro" id="IPR036291">
    <property type="entry name" value="NAD(P)-bd_dom_sf"/>
</dbReference>
<evidence type="ECO:0000256" key="1">
    <source>
        <dbReference type="ARBA" id="ARBA00009353"/>
    </source>
</evidence>
<evidence type="ECO:0008006" key="6">
    <source>
        <dbReference type="Google" id="ProtNLM"/>
    </source>
</evidence>
<dbReference type="InterPro" id="IPR001509">
    <property type="entry name" value="Epimerase_deHydtase"/>
</dbReference>
<evidence type="ECO:0000259" key="3">
    <source>
        <dbReference type="Pfam" id="PF08338"/>
    </source>
</evidence>
<evidence type="ECO:0000313" key="5">
    <source>
        <dbReference type="Proteomes" id="UP000237846"/>
    </source>
</evidence>
<dbReference type="OrthoDB" id="9801773at2"/>
<feature type="domain" description="NAD-dependent epimerase/dehydratase" evidence="2">
    <location>
        <begin position="3"/>
        <end position="213"/>
    </location>
</feature>
<dbReference type="Pfam" id="PF01370">
    <property type="entry name" value="Epimerase"/>
    <property type="match status" value="1"/>
</dbReference>
<accession>A0A2T0PZV2</accession>
<dbReference type="InterPro" id="IPR013549">
    <property type="entry name" value="DUF1731"/>
</dbReference>
<comment type="similarity">
    <text evidence="1">Belongs to the NAD(P)-dependent epimerase/dehydratase family. SDR39U1 subfamily.</text>
</comment>
<dbReference type="InterPro" id="IPR010099">
    <property type="entry name" value="SDR39U1"/>
</dbReference>
<dbReference type="EMBL" id="PVZC01000006">
    <property type="protein sequence ID" value="PRX97079.1"/>
    <property type="molecule type" value="Genomic_DNA"/>
</dbReference>
<keyword evidence="5" id="KW-1185">Reference proteome</keyword>
<reference evidence="4 5" key="1">
    <citation type="submission" date="2018-03" db="EMBL/GenBank/DDBJ databases">
        <title>Genomic Encyclopedia of Archaeal and Bacterial Type Strains, Phase II (KMG-II): from individual species to whole genera.</title>
        <authorList>
            <person name="Goeker M."/>
        </authorList>
    </citation>
    <scope>NUCLEOTIDE SEQUENCE [LARGE SCALE GENOMIC DNA]</scope>
    <source>
        <strain evidence="4 5">DSM 45601</strain>
    </source>
</reference>
<dbReference type="Proteomes" id="UP000237846">
    <property type="component" value="Unassembled WGS sequence"/>
</dbReference>
<comment type="caution">
    <text evidence="4">The sequence shown here is derived from an EMBL/GenBank/DDBJ whole genome shotgun (WGS) entry which is preliminary data.</text>
</comment>
<organism evidence="4 5">
    <name type="scientific">Allonocardiopsis opalescens</name>
    <dbReference type="NCBI Taxonomy" id="1144618"/>
    <lineage>
        <taxon>Bacteria</taxon>
        <taxon>Bacillati</taxon>
        <taxon>Actinomycetota</taxon>
        <taxon>Actinomycetes</taxon>
        <taxon>Streptosporangiales</taxon>
        <taxon>Allonocardiopsis</taxon>
    </lineage>
</organism>
<evidence type="ECO:0000259" key="2">
    <source>
        <dbReference type="Pfam" id="PF01370"/>
    </source>
</evidence>
<dbReference type="SUPFAM" id="SSF51735">
    <property type="entry name" value="NAD(P)-binding Rossmann-fold domains"/>
    <property type="match status" value="1"/>
</dbReference>
<dbReference type="PANTHER" id="PTHR11092">
    <property type="entry name" value="SUGAR NUCLEOTIDE EPIMERASE RELATED"/>
    <property type="match status" value="1"/>
</dbReference>
<dbReference type="PANTHER" id="PTHR11092:SF0">
    <property type="entry name" value="EPIMERASE FAMILY PROTEIN SDR39U1"/>
    <property type="match status" value="1"/>
</dbReference>
<protein>
    <recommendedName>
        <fullName evidence="6">TIGR01777 family protein</fullName>
    </recommendedName>
</protein>
<gene>
    <name evidence="4" type="ORF">CLV72_106115</name>
</gene>
<dbReference type="RefSeq" id="WP_106248785.1">
    <property type="nucleotide sequence ID" value="NZ_PVZC01000006.1"/>
</dbReference>
<name>A0A2T0PZV2_9ACTN</name>